<reference evidence="2 3" key="1">
    <citation type="journal article" date="2005" name="Genome Res.">
        <title>Comparative and functional genomic analyses of the pathogenicity of phytopathogen Xanthomonas campestris pv. campestris.</title>
        <authorList>
            <person name="Qian W."/>
            <person name="Jia Y."/>
            <person name="Ren S.X."/>
            <person name="He Y.Q."/>
            <person name="Feng J.X."/>
            <person name="Lu L.F."/>
            <person name="Sun Q."/>
            <person name="Ying G."/>
            <person name="Tang D.J."/>
            <person name="Tang H."/>
            <person name="Wu W."/>
            <person name="Hao P."/>
            <person name="Wang L."/>
            <person name="Jiang B.L."/>
            <person name="Zeng S."/>
            <person name="Gu W.Y."/>
            <person name="Lu G."/>
            <person name="Rong L."/>
            <person name="Tian Y."/>
            <person name="Yao Z."/>
            <person name="Fu G."/>
            <person name="Chen B."/>
            <person name="Fang R."/>
            <person name="Qiang B."/>
            <person name="Chen Z."/>
            <person name="Zhao G.P."/>
            <person name="Tang J.L."/>
            <person name="He C."/>
        </authorList>
    </citation>
    <scope>NUCLEOTIDE SEQUENCE [LARGE SCALE GENOMIC DNA]</scope>
    <source>
        <strain evidence="2 3">8004</strain>
    </source>
</reference>
<dbReference type="KEGG" id="xcb:XC_4034"/>
<accession>A0A0H2XC72</accession>
<evidence type="ECO:0000313" key="2">
    <source>
        <dbReference type="EMBL" id="AAY51073.1"/>
    </source>
</evidence>
<dbReference type="InterPro" id="IPR011008">
    <property type="entry name" value="Dimeric_a/b-barrel"/>
</dbReference>
<dbReference type="HOGENOM" id="CLU_149116_1_0_6"/>
<name>A0A0H2XC72_XANC8</name>
<dbReference type="SUPFAM" id="SSF54909">
    <property type="entry name" value="Dimeric alpha+beta barrel"/>
    <property type="match status" value="1"/>
</dbReference>
<proteinExistence type="predicted"/>
<dbReference type="Proteomes" id="UP000000420">
    <property type="component" value="Chromosome"/>
</dbReference>
<feature type="domain" description="NIPSNAP" evidence="1">
    <location>
        <begin position="25"/>
        <end position="104"/>
    </location>
</feature>
<dbReference type="InterPro" id="IPR012577">
    <property type="entry name" value="NIPSNAP"/>
</dbReference>
<protein>
    <recommendedName>
        <fullName evidence="1">NIPSNAP domain-containing protein</fullName>
    </recommendedName>
</protein>
<gene>
    <name evidence="2" type="ordered locus">XC_4034</name>
</gene>
<dbReference type="Pfam" id="PF07978">
    <property type="entry name" value="NIPSNAP"/>
    <property type="match status" value="1"/>
</dbReference>
<sequence length="105" mass="11749">MHAGAPCCRALLENQLFAALCDRPYLLAEFEQYARLWIPLVTRCGGQHHGDLLPSEGRTTASLAAYERYRSASLEDAECLAAFAYAEHTRCIISDERSFFRPLPG</sequence>
<dbReference type="EMBL" id="CP000050">
    <property type="protein sequence ID" value="AAY51073.1"/>
    <property type="molecule type" value="Genomic_DNA"/>
</dbReference>
<organism evidence="2 3">
    <name type="scientific">Xanthomonas campestris pv. campestris (strain 8004)</name>
    <dbReference type="NCBI Taxonomy" id="314565"/>
    <lineage>
        <taxon>Bacteria</taxon>
        <taxon>Pseudomonadati</taxon>
        <taxon>Pseudomonadota</taxon>
        <taxon>Gammaproteobacteria</taxon>
        <taxon>Lysobacterales</taxon>
        <taxon>Lysobacteraceae</taxon>
        <taxon>Xanthomonas</taxon>
    </lineage>
</organism>
<evidence type="ECO:0000259" key="1">
    <source>
        <dbReference type="Pfam" id="PF07978"/>
    </source>
</evidence>
<dbReference type="AlphaFoldDB" id="A0A0H2XC72"/>
<evidence type="ECO:0000313" key="3">
    <source>
        <dbReference type="Proteomes" id="UP000000420"/>
    </source>
</evidence>